<gene>
    <name evidence="2" type="ORF">N1851_008263</name>
</gene>
<comment type="caution">
    <text evidence="2">The sequence shown here is derived from an EMBL/GenBank/DDBJ whole genome shotgun (WGS) entry which is preliminary data.</text>
</comment>
<reference evidence="2" key="1">
    <citation type="journal article" date="2023" name="Front. Mar. Sci.">
        <title>A new Merluccius polli reference genome to investigate the effects of global change in West African waters.</title>
        <authorList>
            <person name="Mateo J.L."/>
            <person name="Blanco-Fernandez C."/>
            <person name="Garcia-Vazquez E."/>
            <person name="Machado-Schiaffino G."/>
        </authorList>
    </citation>
    <scope>NUCLEOTIDE SEQUENCE</scope>
    <source>
        <strain evidence="2">C29</strain>
        <tissue evidence="2">Fin</tissue>
    </source>
</reference>
<name>A0AA47N2V1_MERPO</name>
<accession>A0AA47N2V1</accession>
<dbReference type="AlphaFoldDB" id="A0AA47N2V1"/>
<sequence>MFQQALIKGLKPAVQKTLKMVASLDYMSWEQWVEQLVHHYHLDQEKQEEKSSEYEDLKLQLLKMKIKEQADLNKKAKNTQEPSTMMPLATTPPTPQASAPTKSNTTSGVPGLGAGDACPQRYPNRGEPSIGASGDLTTRRPSIQLSWLDIPPAPTAISATTISESRI</sequence>
<proteinExistence type="predicted"/>
<evidence type="ECO:0000256" key="1">
    <source>
        <dbReference type="SAM" id="MobiDB-lite"/>
    </source>
</evidence>
<evidence type="ECO:0000313" key="2">
    <source>
        <dbReference type="EMBL" id="KAK0150626.1"/>
    </source>
</evidence>
<protein>
    <submittedName>
        <fullName evidence="2">Uncharacterized protein</fullName>
    </submittedName>
</protein>
<feature type="region of interest" description="Disordered" evidence="1">
    <location>
        <begin position="72"/>
        <end position="109"/>
    </location>
</feature>
<dbReference type="EMBL" id="JAOPHQ010001454">
    <property type="protein sequence ID" value="KAK0150626.1"/>
    <property type="molecule type" value="Genomic_DNA"/>
</dbReference>
<keyword evidence="3" id="KW-1185">Reference proteome</keyword>
<organism evidence="2 3">
    <name type="scientific">Merluccius polli</name>
    <name type="common">Benguela hake</name>
    <name type="synonym">Merluccius cadenati</name>
    <dbReference type="NCBI Taxonomy" id="89951"/>
    <lineage>
        <taxon>Eukaryota</taxon>
        <taxon>Metazoa</taxon>
        <taxon>Chordata</taxon>
        <taxon>Craniata</taxon>
        <taxon>Vertebrata</taxon>
        <taxon>Euteleostomi</taxon>
        <taxon>Actinopterygii</taxon>
        <taxon>Neopterygii</taxon>
        <taxon>Teleostei</taxon>
        <taxon>Neoteleostei</taxon>
        <taxon>Acanthomorphata</taxon>
        <taxon>Zeiogadaria</taxon>
        <taxon>Gadariae</taxon>
        <taxon>Gadiformes</taxon>
        <taxon>Gadoidei</taxon>
        <taxon>Merlucciidae</taxon>
        <taxon>Merluccius</taxon>
    </lineage>
</organism>
<evidence type="ECO:0000313" key="3">
    <source>
        <dbReference type="Proteomes" id="UP001174136"/>
    </source>
</evidence>
<dbReference type="Proteomes" id="UP001174136">
    <property type="component" value="Unassembled WGS sequence"/>
</dbReference>